<dbReference type="EMBL" id="GBRH01170746">
    <property type="protein sequence ID" value="JAE27150.1"/>
    <property type="molecule type" value="Transcribed_RNA"/>
</dbReference>
<organism evidence="1">
    <name type="scientific">Arundo donax</name>
    <name type="common">Giant reed</name>
    <name type="synonym">Donax arundinaceus</name>
    <dbReference type="NCBI Taxonomy" id="35708"/>
    <lineage>
        <taxon>Eukaryota</taxon>
        <taxon>Viridiplantae</taxon>
        <taxon>Streptophyta</taxon>
        <taxon>Embryophyta</taxon>
        <taxon>Tracheophyta</taxon>
        <taxon>Spermatophyta</taxon>
        <taxon>Magnoliopsida</taxon>
        <taxon>Liliopsida</taxon>
        <taxon>Poales</taxon>
        <taxon>Poaceae</taxon>
        <taxon>PACMAD clade</taxon>
        <taxon>Arundinoideae</taxon>
        <taxon>Arundineae</taxon>
        <taxon>Arundo</taxon>
    </lineage>
</organism>
<reference evidence="1" key="1">
    <citation type="submission" date="2014-09" db="EMBL/GenBank/DDBJ databases">
        <authorList>
            <person name="Magalhaes I.L.F."/>
            <person name="Oliveira U."/>
            <person name="Santos F.R."/>
            <person name="Vidigal T.H.D.A."/>
            <person name="Brescovit A.D."/>
            <person name="Santos A.J."/>
        </authorList>
    </citation>
    <scope>NUCLEOTIDE SEQUENCE</scope>
    <source>
        <tissue evidence="1">Shoot tissue taken approximately 20 cm above the soil surface</tissue>
    </source>
</reference>
<dbReference type="AlphaFoldDB" id="A0A0A9GPV9"/>
<sequence>MIPWVTWVSFRQQLQAELICGGVSWLLEMLVAGRCFPLDLGSSRHFSDFVLSDVSGVIGFGVSES</sequence>
<accession>A0A0A9GPV9</accession>
<protein>
    <submittedName>
        <fullName evidence="1">Uncharacterized protein</fullName>
    </submittedName>
</protein>
<evidence type="ECO:0000313" key="1">
    <source>
        <dbReference type="EMBL" id="JAE27150.1"/>
    </source>
</evidence>
<name>A0A0A9GPV9_ARUDO</name>
<reference evidence="1" key="2">
    <citation type="journal article" date="2015" name="Data Brief">
        <title>Shoot transcriptome of the giant reed, Arundo donax.</title>
        <authorList>
            <person name="Barrero R.A."/>
            <person name="Guerrero F.D."/>
            <person name="Moolhuijzen P."/>
            <person name="Goolsby J.A."/>
            <person name="Tidwell J."/>
            <person name="Bellgard S.E."/>
            <person name="Bellgard M.I."/>
        </authorList>
    </citation>
    <scope>NUCLEOTIDE SEQUENCE</scope>
    <source>
        <tissue evidence="1">Shoot tissue taken approximately 20 cm above the soil surface</tissue>
    </source>
</reference>
<proteinExistence type="predicted"/>